<dbReference type="InterPro" id="IPR036291">
    <property type="entry name" value="NAD(P)-bd_dom_sf"/>
</dbReference>
<dbReference type="InterPro" id="IPR006180">
    <property type="entry name" value="3-OHacyl-CoA_DH_CS"/>
</dbReference>
<feature type="binding site" evidence="4">
    <location>
        <position position="93"/>
    </location>
    <ligand>
        <name>NAD(+)</name>
        <dbReference type="ChEBI" id="CHEBI:57540"/>
    </ligand>
</feature>
<dbReference type="PIRSF" id="PIRSF000105">
    <property type="entry name" value="HCDH"/>
    <property type="match status" value="1"/>
</dbReference>
<dbReference type="InterPro" id="IPR006108">
    <property type="entry name" value="3HC_DH_C"/>
</dbReference>
<dbReference type="SUPFAM" id="SSF51735">
    <property type="entry name" value="NAD(P)-binding Rossmann-fold domains"/>
    <property type="match status" value="1"/>
</dbReference>
<dbReference type="NCBIfam" id="NF005715">
    <property type="entry name" value="PRK07530.1"/>
    <property type="match status" value="1"/>
</dbReference>
<dbReference type="NCBIfam" id="NF004474">
    <property type="entry name" value="PRK05808.1"/>
    <property type="match status" value="1"/>
</dbReference>
<accession>A0A2D2B278</accession>
<dbReference type="Pfam" id="PF02737">
    <property type="entry name" value="3HCDH_N"/>
    <property type="match status" value="1"/>
</dbReference>
<sequence length="292" mass="31498">MTDIKTVGVIGAGQMGSGIAHVCALAGYDVYLNDLDLAKIEAGVSTIEHNLARQVSRGLIDDAAMKTALGRIKPAESLALIGQTDLAIEAATENEEIKKAIFRALQPHLKAETLLASNTSSISITRLASTTDRPERFIGLHFMNPVPLMKLVEVIRGIATDGATYERAVTFARSLGKTTTNAEDFPAFIVNRVLVPMINEAIYTLYEGVGTVDSIDTAMKLGANHPMGPLELGDFIGLDTVLSIMNVLYEGLADSKYRPCPLLVKYVEAGWLGKKAGRGFYDYRGEVPVPTR</sequence>
<evidence type="ECO:0000256" key="1">
    <source>
        <dbReference type="ARBA" id="ARBA00009463"/>
    </source>
</evidence>
<dbReference type="InterPro" id="IPR013328">
    <property type="entry name" value="6PGD_dom2"/>
</dbReference>
<feature type="site" description="Important for catalytic activity" evidence="3">
    <location>
        <position position="141"/>
    </location>
</feature>
<feature type="binding site" evidence="4">
    <location>
        <position position="34"/>
    </location>
    <ligand>
        <name>NAD(+)</name>
        <dbReference type="ChEBI" id="CHEBI:57540"/>
    </ligand>
</feature>
<feature type="domain" description="3-hydroxyacyl-CoA dehydrogenase C-terminal" evidence="5">
    <location>
        <begin position="188"/>
        <end position="283"/>
    </location>
</feature>
<feature type="binding site" evidence="4">
    <location>
        <begin position="11"/>
        <end position="16"/>
    </location>
    <ligand>
        <name>NAD(+)</name>
        <dbReference type="ChEBI" id="CHEBI:57540"/>
    </ligand>
</feature>
<organism evidence="7 8">
    <name type="scientific">Caulobacter mirabilis</name>
    <dbReference type="NCBI Taxonomy" id="69666"/>
    <lineage>
        <taxon>Bacteria</taxon>
        <taxon>Pseudomonadati</taxon>
        <taxon>Pseudomonadota</taxon>
        <taxon>Alphaproteobacteria</taxon>
        <taxon>Caulobacterales</taxon>
        <taxon>Caulobacteraceae</taxon>
        <taxon>Caulobacter</taxon>
    </lineage>
</organism>
<dbReference type="InterPro" id="IPR022694">
    <property type="entry name" value="3-OHacyl-CoA_DH"/>
</dbReference>
<proteinExistence type="inferred from homology"/>
<dbReference type="InterPro" id="IPR008927">
    <property type="entry name" value="6-PGluconate_DH-like_C_sf"/>
</dbReference>
<feature type="binding site" evidence="4">
    <location>
        <position position="275"/>
    </location>
    <ligand>
        <name>NAD(+)</name>
        <dbReference type="ChEBI" id="CHEBI:57540"/>
    </ligand>
</feature>
<evidence type="ECO:0000259" key="6">
    <source>
        <dbReference type="Pfam" id="PF02737"/>
    </source>
</evidence>
<keyword evidence="2 7" id="KW-0560">Oxidoreductase</keyword>
<dbReference type="OrthoDB" id="9771883at2"/>
<comment type="similarity">
    <text evidence="1">Belongs to the 3-hydroxyacyl-CoA dehydrogenase family.</text>
</comment>
<dbReference type="GO" id="GO:0070403">
    <property type="term" value="F:NAD+ binding"/>
    <property type="evidence" value="ECO:0007669"/>
    <property type="project" value="InterPro"/>
</dbReference>
<dbReference type="EMBL" id="CP024201">
    <property type="protein sequence ID" value="ATQ44316.1"/>
    <property type="molecule type" value="Genomic_DNA"/>
</dbReference>
<dbReference type="KEGG" id="cmb:CSW64_18945"/>
<dbReference type="Gene3D" id="3.40.50.720">
    <property type="entry name" value="NAD(P)-binding Rossmann-like Domain"/>
    <property type="match status" value="1"/>
</dbReference>
<feature type="binding site" evidence="4">
    <location>
        <position position="98"/>
    </location>
    <ligand>
        <name>NAD(+)</name>
        <dbReference type="ChEBI" id="CHEBI:57540"/>
    </ligand>
</feature>
<feature type="domain" description="3-hydroxyacyl-CoA dehydrogenase NAD binding" evidence="6">
    <location>
        <begin position="6"/>
        <end position="184"/>
    </location>
</feature>
<keyword evidence="4" id="KW-0520">NAD</keyword>
<evidence type="ECO:0000256" key="4">
    <source>
        <dbReference type="PIRSR" id="PIRSR000105-2"/>
    </source>
</evidence>
<evidence type="ECO:0000256" key="3">
    <source>
        <dbReference type="PIRSR" id="PIRSR000105-1"/>
    </source>
</evidence>
<dbReference type="RefSeq" id="WP_099623564.1">
    <property type="nucleotide sequence ID" value="NZ_CP024201.1"/>
</dbReference>
<dbReference type="GO" id="GO:0008691">
    <property type="term" value="F:3-hydroxybutyryl-CoA dehydrogenase activity"/>
    <property type="evidence" value="ECO:0007669"/>
    <property type="project" value="UniProtKB-EC"/>
</dbReference>
<feature type="binding site" evidence="4">
    <location>
        <position position="144"/>
    </location>
    <ligand>
        <name>NAD(+)</name>
        <dbReference type="ChEBI" id="CHEBI:57540"/>
    </ligand>
</feature>
<dbReference type="PANTHER" id="PTHR48075:SF5">
    <property type="entry name" value="3-HYDROXYBUTYRYL-COA DEHYDROGENASE"/>
    <property type="match status" value="1"/>
</dbReference>
<dbReference type="GO" id="GO:0006631">
    <property type="term" value="P:fatty acid metabolic process"/>
    <property type="evidence" value="ECO:0007669"/>
    <property type="project" value="InterPro"/>
</dbReference>
<evidence type="ECO:0000256" key="2">
    <source>
        <dbReference type="ARBA" id="ARBA00023002"/>
    </source>
</evidence>
<keyword evidence="8" id="KW-1185">Reference proteome</keyword>
<evidence type="ECO:0000313" key="8">
    <source>
        <dbReference type="Proteomes" id="UP000228945"/>
    </source>
</evidence>
<protein>
    <submittedName>
        <fullName evidence="7">3-hydroxybutyryl-CoA dehydrogenase</fullName>
        <ecNumber evidence="7">1.1.1.157</ecNumber>
    </submittedName>
</protein>
<dbReference type="InterPro" id="IPR006176">
    <property type="entry name" value="3-OHacyl-CoA_DH_NAD-bd"/>
</dbReference>
<dbReference type="FunFam" id="3.40.50.720:FF:000009">
    <property type="entry name" value="Fatty oxidation complex, alpha subunit"/>
    <property type="match status" value="1"/>
</dbReference>
<name>A0A2D2B278_9CAUL</name>
<evidence type="ECO:0000259" key="5">
    <source>
        <dbReference type="Pfam" id="PF00725"/>
    </source>
</evidence>
<dbReference type="FunFam" id="1.10.1040.10:FF:000010">
    <property type="entry name" value="3-hydroxybutyryl-CoA dehydrogenase"/>
    <property type="match status" value="1"/>
</dbReference>
<feature type="binding site" evidence="4">
    <location>
        <position position="120"/>
    </location>
    <ligand>
        <name>NAD(+)</name>
        <dbReference type="ChEBI" id="CHEBI:57540"/>
    </ligand>
</feature>
<dbReference type="PROSITE" id="PS00067">
    <property type="entry name" value="3HCDH"/>
    <property type="match status" value="1"/>
</dbReference>
<gene>
    <name evidence="7" type="ORF">CSW64_18945</name>
</gene>
<dbReference type="EC" id="1.1.1.157" evidence="7"/>
<evidence type="ECO:0000313" key="7">
    <source>
        <dbReference type="EMBL" id="ATQ44316.1"/>
    </source>
</evidence>
<dbReference type="Pfam" id="PF00725">
    <property type="entry name" value="3HCDH"/>
    <property type="match status" value="1"/>
</dbReference>
<dbReference type="PANTHER" id="PTHR48075">
    <property type="entry name" value="3-HYDROXYACYL-COA DEHYDROGENASE FAMILY PROTEIN"/>
    <property type="match status" value="1"/>
</dbReference>
<dbReference type="AlphaFoldDB" id="A0A2D2B278"/>
<dbReference type="Gene3D" id="1.10.1040.10">
    <property type="entry name" value="N-(1-d-carboxylethyl)-l-norvaline Dehydrogenase, domain 2"/>
    <property type="match status" value="1"/>
</dbReference>
<dbReference type="SUPFAM" id="SSF48179">
    <property type="entry name" value="6-phosphogluconate dehydrogenase C-terminal domain-like"/>
    <property type="match status" value="1"/>
</dbReference>
<dbReference type="Proteomes" id="UP000228945">
    <property type="component" value="Chromosome"/>
</dbReference>
<reference evidence="7 8" key="1">
    <citation type="submission" date="2017-10" db="EMBL/GenBank/DDBJ databases">
        <title>Genome sequence of Caulobacter mirabilis FWC38.</title>
        <authorList>
            <person name="Fiebig A."/>
            <person name="Crosson S."/>
        </authorList>
    </citation>
    <scope>NUCLEOTIDE SEQUENCE [LARGE SCALE GENOMIC DNA]</scope>
    <source>
        <strain evidence="7 8">FWC 38</strain>
    </source>
</reference>